<evidence type="ECO:0000256" key="1">
    <source>
        <dbReference type="ARBA" id="ARBA00022723"/>
    </source>
</evidence>
<keyword evidence="1" id="KW-0479">Metal-binding</keyword>
<reference evidence="3 4" key="1">
    <citation type="submission" date="2013-07" db="EMBL/GenBank/DDBJ databases">
        <authorList>
            <consortium name="DOE Joint Genome Institute"/>
            <person name="Eisen J."/>
            <person name="Huntemann M."/>
            <person name="Han J."/>
            <person name="Chen A."/>
            <person name="Kyrpides N."/>
            <person name="Mavromatis K."/>
            <person name="Markowitz V."/>
            <person name="Palaniappan K."/>
            <person name="Ivanova N."/>
            <person name="Schaumberg A."/>
            <person name="Pati A."/>
            <person name="Liolios K."/>
            <person name="Nordberg H.P."/>
            <person name="Cantor M.N."/>
            <person name="Hua S.X."/>
            <person name="Woyke T."/>
        </authorList>
    </citation>
    <scope>NUCLEOTIDE SEQUENCE [LARGE SCALE GENOMIC DNA]</scope>
    <source>
        <strain evidence="3 4">DSM 44712</strain>
    </source>
</reference>
<dbReference type="PROSITE" id="PS51819">
    <property type="entry name" value="VOC"/>
    <property type="match status" value="1"/>
</dbReference>
<dbReference type="RefSeq" id="WP_035851343.1">
    <property type="nucleotide sequence ID" value="NZ_KK073874.1"/>
</dbReference>
<protein>
    <submittedName>
        <fullName evidence="3">Lactoylglutathione lyase-like lyase</fullName>
    </submittedName>
</protein>
<feature type="domain" description="VOC" evidence="2">
    <location>
        <begin position="19"/>
        <end position="149"/>
    </location>
</feature>
<evidence type="ECO:0000313" key="3">
    <source>
        <dbReference type="EMBL" id="EXG81877.1"/>
    </source>
</evidence>
<dbReference type="GO" id="GO:0046872">
    <property type="term" value="F:metal ion binding"/>
    <property type="evidence" value="ECO:0007669"/>
    <property type="project" value="UniProtKB-KW"/>
</dbReference>
<dbReference type="SUPFAM" id="SSF54593">
    <property type="entry name" value="Glyoxalase/Bleomycin resistance protein/Dihydroxybiphenyl dioxygenase"/>
    <property type="match status" value="1"/>
</dbReference>
<name>A0A010ZXC2_9ACTN</name>
<dbReference type="EMBL" id="JFBT01000001">
    <property type="protein sequence ID" value="EXG81877.1"/>
    <property type="molecule type" value="Genomic_DNA"/>
</dbReference>
<dbReference type="GO" id="GO:0016829">
    <property type="term" value="F:lyase activity"/>
    <property type="evidence" value="ECO:0007669"/>
    <property type="project" value="UniProtKB-KW"/>
</dbReference>
<dbReference type="Proteomes" id="UP000021053">
    <property type="component" value="Unassembled WGS sequence"/>
</dbReference>
<dbReference type="HOGENOM" id="CLU_046006_2_7_11"/>
<dbReference type="PANTHER" id="PTHR43048:SF3">
    <property type="entry name" value="METHYLMALONYL-COA EPIMERASE, MITOCHONDRIAL"/>
    <property type="match status" value="1"/>
</dbReference>
<keyword evidence="4" id="KW-1185">Reference proteome</keyword>
<organism evidence="3 4">
    <name type="scientific">Cryptosporangium arvum DSM 44712</name>
    <dbReference type="NCBI Taxonomy" id="927661"/>
    <lineage>
        <taxon>Bacteria</taxon>
        <taxon>Bacillati</taxon>
        <taxon>Actinomycetota</taxon>
        <taxon>Actinomycetes</taxon>
        <taxon>Cryptosporangiales</taxon>
        <taxon>Cryptosporangiaceae</taxon>
        <taxon>Cryptosporangium</taxon>
    </lineage>
</organism>
<accession>A0A010ZXC2</accession>
<evidence type="ECO:0000313" key="4">
    <source>
        <dbReference type="Proteomes" id="UP000021053"/>
    </source>
</evidence>
<dbReference type="InterPro" id="IPR029068">
    <property type="entry name" value="Glyas_Bleomycin-R_OHBP_Dase"/>
</dbReference>
<comment type="caution">
    <text evidence="3">The sequence shown here is derived from an EMBL/GenBank/DDBJ whole genome shotgun (WGS) entry which is preliminary data.</text>
</comment>
<dbReference type="AlphaFoldDB" id="A0A010ZXC2"/>
<dbReference type="GO" id="GO:0046491">
    <property type="term" value="P:L-methylmalonyl-CoA metabolic process"/>
    <property type="evidence" value="ECO:0007669"/>
    <property type="project" value="TreeGrafter"/>
</dbReference>
<dbReference type="InterPro" id="IPR051785">
    <property type="entry name" value="MMCE/EMCE_epimerase"/>
</dbReference>
<dbReference type="InterPro" id="IPR004360">
    <property type="entry name" value="Glyas_Fos-R_dOase_dom"/>
</dbReference>
<dbReference type="Gene3D" id="3.10.180.10">
    <property type="entry name" value="2,3-Dihydroxybiphenyl 1,2-Dioxygenase, domain 1"/>
    <property type="match status" value="1"/>
</dbReference>
<dbReference type="Pfam" id="PF00903">
    <property type="entry name" value="Glyoxalase"/>
    <property type="match status" value="1"/>
</dbReference>
<keyword evidence="3" id="KW-0456">Lyase</keyword>
<gene>
    <name evidence="3" type="ORF">CryarDRAFT_2998</name>
</gene>
<sequence length="154" mass="17445">MPLPKNPPRNPDSPFASVRPHHTAIRYPDFEDARSFWVDKLDWRVLQTWPYGDLTLAYVLPPDHDDFHLEILAGPGATTQTVFDDVDASLGESGFNHVCLEVRSVDATLAELRARGVDIVNEPFEIADISARLAFFRDPWGNMFELSERAVLPR</sequence>
<dbReference type="GO" id="GO:0004493">
    <property type="term" value="F:methylmalonyl-CoA epimerase activity"/>
    <property type="evidence" value="ECO:0007669"/>
    <property type="project" value="TreeGrafter"/>
</dbReference>
<dbReference type="OrthoDB" id="2613830at2"/>
<dbReference type="PANTHER" id="PTHR43048">
    <property type="entry name" value="METHYLMALONYL-COA EPIMERASE"/>
    <property type="match status" value="1"/>
</dbReference>
<proteinExistence type="predicted"/>
<dbReference type="InterPro" id="IPR037523">
    <property type="entry name" value="VOC_core"/>
</dbReference>
<evidence type="ECO:0000259" key="2">
    <source>
        <dbReference type="PROSITE" id="PS51819"/>
    </source>
</evidence>